<keyword evidence="3" id="KW-1185">Reference proteome</keyword>
<evidence type="ECO:0000313" key="2">
    <source>
        <dbReference type="EMBL" id="RAH96055.1"/>
    </source>
</evidence>
<feature type="region of interest" description="Disordered" evidence="1">
    <location>
        <begin position="1"/>
        <end position="40"/>
    </location>
</feature>
<sequence length="86" mass="9393">MSESQPKTQAVVHADNPHVPSAIEGIGHSGGDDFHPDHTRDAVRTFYGQQTQQDWASACRNVFGEGEEADPADDALAPERGPRLRR</sequence>
<reference evidence="2 3" key="1">
    <citation type="submission" date="2018-05" db="EMBL/GenBank/DDBJ databases">
        <title>Acuticoccus sediminis sp. nov., isolated from deep-sea sediment of Indian Ocean.</title>
        <authorList>
            <person name="Liu X."/>
            <person name="Lai Q."/>
            <person name="Du Y."/>
            <person name="Sun F."/>
            <person name="Zhang X."/>
            <person name="Wang S."/>
            <person name="Shao Z."/>
        </authorList>
    </citation>
    <scope>NUCLEOTIDE SEQUENCE [LARGE SCALE GENOMIC DNA]</scope>
    <source>
        <strain evidence="2 3">PTG4-2</strain>
    </source>
</reference>
<comment type="caution">
    <text evidence="2">The sequence shown here is derived from an EMBL/GenBank/DDBJ whole genome shotgun (WGS) entry which is preliminary data.</text>
</comment>
<accession>A0A8B2NG88</accession>
<evidence type="ECO:0000313" key="3">
    <source>
        <dbReference type="Proteomes" id="UP000249590"/>
    </source>
</evidence>
<dbReference type="AlphaFoldDB" id="A0A8B2NG88"/>
<protein>
    <submittedName>
        <fullName evidence="2">Uncharacterized protein</fullName>
    </submittedName>
</protein>
<evidence type="ECO:0000256" key="1">
    <source>
        <dbReference type="SAM" id="MobiDB-lite"/>
    </source>
</evidence>
<name>A0A8B2NG88_9HYPH</name>
<dbReference type="EMBL" id="QHHQ01000017">
    <property type="protein sequence ID" value="RAH96055.1"/>
    <property type="molecule type" value="Genomic_DNA"/>
</dbReference>
<feature type="compositionally biased region" description="Basic and acidic residues" evidence="1">
    <location>
        <begin position="30"/>
        <end position="40"/>
    </location>
</feature>
<dbReference type="Proteomes" id="UP000249590">
    <property type="component" value="Unassembled WGS sequence"/>
</dbReference>
<organism evidence="2 3">
    <name type="scientific">Acuticoccus sediminis</name>
    <dbReference type="NCBI Taxonomy" id="2184697"/>
    <lineage>
        <taxon>Bacteria</taxon>
        <taxon>Pseudomonadati</taxon>
        <taxon>Pseudomonadota</taxon>
        <taxon>Alphaproteobacteria</taxon>
        <taxon>Hyphomicrobiales</taxon>
        <taxon>Amorphaceae</taxon>
        <taxon>Acuticoccus</taxon>
    </lineage>
</organism>
<gene>
    <name evidence="2" type="ORF">DLJ53_33445</name>
</gene>
<feature type="region of interest" description="Disordered" evidence="1">
    <location>
        <begin position="62"/>
        <end position="86"/>
    </location>
</feature>
<proteinExistence type="predicted"/>